<keyword evidence="1 3" id="KW-0210">Decarboxylase</keyword>
<keyword evidence="3" id="KW-0460">Magnesium</keyword>
<feature type="binding site" evidence="3">
    <location>
        <position position="287"/>
    </location>
    <ligand>
        <name>CTP</name>
        <dbReference type="ChEBI" id="CHEBI:37563"/>
    </ligand>
</feature>
<dbReference type="SUPFAM" id="SSF102645">
    <property type="entry name" value="CoaB-like"/>
    <property type="match status" value="1"/>
</dbReference>
<dbReference type="InterPro" id="IPR036551">
    <property type="entry name" value="Flavin_trans-like"/>
</dbReference>
<dbReference type="STRING" id="37625.SAMN05660420_02187"/>
<dbReference type="EMBL" id="FNQN01000006">
    <property type="protein sequence ID" value="SEA47016.1"/>
    <property type="molecule type" value="Genomic_DNA"/>
</dbReference>
<dbReference type="InterPro" id="IPR035929">
    <property type="entry name" value="CoaB-like_sf"/>
</dbReference>
<keyword evidence="3 4" id="KW-0436">Ligase</keyword>
<name>A0A1H4BFZ9_9BACT</name>
<dbReference type="EC" id="6.3.2.5" evidence="3"/>
<evidence type="ECO:0000256" key="4">
    <source>
        <dbReference type="RuleBase" id="RU364078"/>
    </source>
</evidence>
<evidence type="ECO:0000256" key="3">
    <source>
        <dbReference type="HAMAP-Rule" id="MF_02225"/>
    </source>
</evidence>
<evidence type="ECO:0000256" key="2">
    <source>
        <dbReference type="ARBA" id="ARBA00023239"/>
    </source>
</evidence>
<dbReference type="InterPro" id="IPR003382">
    <property type="entry name" value="Flavoprotein"/>
</dbReference>
<feature type="region of interest" description="Phosphopantothenate--cysteine ligase" evidence="3">
    <location>
        <begin position="189"/>
        <end position="400"/>
    </location>
</feature>
<comment type="similarity">
    <text evidence="3 4">In the N-terminal section; belongs to the HFCD (homo-oligomeric flavin containing Cys decarboxylase) superfamily.</text>
</comment>
<dbReference type="AlphaFoldDB" id="A0A1H4BFZ9"/>
<keyword evidence="3" id="KW-0479">Metal-binding</keyword>
<proteinExistence type="inferred from homology"/>
<dbReference type="InterPro" id="IPR007085">
    <property type="entry name" value="DNA/pantothenate-metab_flavo_C"/>
</dbReference>
<dbReference type="Proteomes" id="UP000199409">
    <property type="component" value="Unassembled WGS sequence"/>
</dbReference>
<organism evidence="7 8">
    <name type="scientific">Desulfuromusa kysingii</name>
    <dbReference type="NCBI Taxonomy" id="37625"/>
    <lineage>
        <taxon>Bacteria</taxon>
        <taxon>Pseudomonadati</taxon>
        <taxon>Thermodesulfobacteriota</taxon>
        <taxon>Desulfuromonadia</taxon>
        <taxon>Desulfuromonadales</taxon>
        <taxon>Geopsychrobacteraceae</taxon>
        <taxon>Desulfuromusa</taxon>
    </lineage>
</organism>
<reference evidence="7 8" key="1">
    <citation type="submission" date="2016-10" db="EMBL/GenBank/DDBJ databases">
        <authorList>
            <person name="de Groot N.N."/>
        </authorList>
    </citation>
    <scope>NUCLEOTIDE SEQUENCE [LARGE SCALE GENOMIC DNA]</scope>
    <source>
        <strain evidence="7 8">DSM 7343</strain>
    </source>
</reference>
<dbReference type="OrthoDB" id="9802554at2"/>
<dbReference type="PANTHER" id="PTHR14359">
    <property type="entry name" value="HOMO-OLIGOMERIC FLAVIN CONTAINING CYS DECARBOXYLASE FAMILY"/>
    <property type="match status" value="1"/>
</dbReference>
<feature type="binding site" evidence="3">
    <location>
        <position position="335"/>
    </location>
    <ligand>
        <name>CTP</name>
        <dbReference type="ChEBI" id="CHEBI:37563"/>
    </ligand>
</feature>
<feature type="region of interest" description="Phosphopantothenoylcysteine decarboxylase" evidence="3">
    <location>
        <begin position="1"/>
        <end position="188"/>
    </location>
</feature>
<evidence type="ECO:0000313" key="8">
    <source>
        <dbReference type="Proteomes" id="UP000199409"/>
    </source>
</evidence>
<comment type="catalytic activity">
    <reaction evidence="3 4">
        <text>N-[(R)-4-phosphopantothenoyl]-L-cysteine + H(+) = (R)-4'-phosphopantetheine + CO2</text>
        <dbReference type="Rhea" id="RHEA:16793"/>
        <dbReference type="ChEBI" id="CHEBI:15378"/>
        <dbReference type="ChEBI" id="CHEBI:16526"/>
        <dbReference type="ChEBI" id="CHEBI:59458"/>
        <dbReference type="ChEBI" id="CHEBI:61723"/>
        <dbReference type="EC" id="4.1.1.36"/>
    </reaction>
</comment>
<dbReference type="GO" id="GO:0071513">
    <property type="term" value="C:phosphopantothenoylcysteine decarboxylase complex"/>
    <property type="evidence" value="ECO:0007669"/>
    <property type="project" value="TreeGrafter"/>
</dbReference>
<comment type="similarity">
    <text evidence="3 4">In the C-terminal section; belongs to the PPC synthetase family.</text>
</comment>
<dbReference type="GO" id="GO:0004633">
    <property type="term" value="F:phosphopantothenoylcysteine decarboxylase activity"/>
    <property type="evidence" value="ECO:0007669"/>
    <property type="project" value="UniProtKB-UniRule"/>
</dbReference>
<dbReference type="Gene3D" id="3.40.50.10300">
    <property type="entry name" value="CoaB-like"/>
    <property type="match status" value="1"/>
</dbReference>
<dbReference type="HAMAP" id="MF_02225">
    <property type="entry name" value="CoaBC"/>
    <property type="match status" value="1"/>
</dbReference>
<comment type="cofactor">
    <cofactor evidence="3">
        <name>Mg(2+)</name>
        <dbReference type="ChEBI" id="CHEBI:18420"/>
    </cofactor>
</comment>
<dbReference type="InterPro" id="IPR005252">
    <property type="entry name" value="CoaBC"/>
</dbReference>
<dbReference type="GO" id="GO:0046872">
    <property type="term" value="F:metal ion binding"/>
    <property type="evidence" value="ECO:0007669"/>
    <property type="project" value="UniProtKB-KW"/>
</dbReference>
<dbReference type="EC" id="4.1.1.36" evidence="3"/>
<comment type="catalytic activity">
    <reaction evidence="3 4">
        <text>(R)-4'-phosphopantothenate + L-cysteine + CTP = N-[(R)-4-phosphopantothenoyl]-L-cysteine + CMP + diphosphate + H(+)</text>
        <dbReference type="Rhea" id="RHEA:19397"/>
        <dbReference type="ChEBI" id="CHEBI:10986"/>
        <dbReference type="ChEBI" id="CHEBI:15378"/>
        <dbReference type="ChEBI" id="CHEBI:33019"/>
        <dbReference type="ChEBI" id="CHEBI:35235"/>
        <dbReference type="ChEBI" id="CHEBI:37563"/>
        <dbReference type="ChEBI" id="CHEBI:59458"/>
        <dbReference type="ChEBI" id="CHEBI:60377"/>
        <dbReference type="EC" id="6.3.2.5"/>
    </reaction>
</comment>
<feature type="domain" description="Flavoprotein" evidence="5">
    <location>
        <begin position="7"/>
        <end position="170"/>
    </location>
</feature>
<feature type="binding site" evidence="3">
    <location>
        <position position="339"/>
    </location>
    <ligand>
        <name>CTP</name>
        <dbReference type="ChEBI" id="CHEBI:37563"/>
    </ligand>
</feature>
<comment type="function">
    <text evidence="3">Catalyzes two sequential steps in the biosynthesis of coenzyme A. In the first step cysteine is conjugated to 4'-phosphopantothenate to form 4-phosphopantothenoylcysteine. In the second step the latter compound is decarboxylated to form 4'-phosphopantotheine.</text>
</comment>
<accession>A0A1H4BFZ9</accession>
<keyword evidence="3 4" id="KW-0285">Flavoprotein</keyword>
<feature type="binding site" evidence="3">
    <location>
        <position position="277"/>
    </location>
    <ligand>
        <name>CTP</name>
        <dbReference type="ChEBI" id="CHEBI:37563"/>
    </ligand>
</feature>
<dbReference type="NCBIfam" id="TIGR00521">
    <property type="entry name" value="coaBC_dfp"/>
    <property type="match status" value="1"/>
</dbReference>
<evidence type="ECO:0000259" key="6">
    <source>
        <dbReference type="Pfam" id="PF04127"/>
    </source>
</evidence>
<dbReference type="UniPathway" id="UPA00241">
    <property type="reaction ID" value="UER00353"/>
</dbReference>
<protein>
    <recommendedName>
        <fullName evidence="3">Coenzyme A biosynthesis bifunctional protein CoaBC</fullName>
    </recommendedName>
    <alternativeName>
        <fullName evidence="3">DNA/pantothenate metabolism flavoprotein</fullName>
    </alternativeName>
    <alternativeName>
        <fullName evidence="3">Phosphopantothenoylcysteine synthetase/decarboxylase</fullName>
        <shortName evidence="3">PPCS-PPCDC</shortName>
    </alternativeName>
    <domain>
        <recommendedName>
            <fullName evidence="3">Phosphopantothenoylcysteine decarboxylase</fullName>
            <shortName evidence="3">PPC decarboxylase</shortName>
            <shortName evidence="3">PPC-DC</shortName>
            <ecNumber evidence="3">4.1.1.36</ecNumber>
        </recommendedName>
        <alternativeName>
            <fullName evidence="3">CoaC</fullName>
        </alternativeName>
    </domain>
    <domain>
        <recommendedName>
            <fullName evidence="3">Phosphopantothenate--cysteine ligase</fullName>
            <ecNumber evidence="3">6.3.2.5</ecNumber>
        </recommendedName>
        <alternativeName>
            <fullName evidence="3">CoaB</fullName>
        </alternativeName>
        <alternativeName>
            <fullName evidence="3">Phosphopantothenoylcysteine synthetase</fullName>
            <shortName evidence="3">PPC synthetase</shortName>
            <shortName evidence="3">PPC-S</shortName>
        </alternativeName>
    </domain>
</protein>
<feature type="domain" description="DNA/pantothenate metabolism flavoprotein C-terminal" evidence="6">
    <location>
        <begin position="185"/>
        <end position="392"/>
    </location>
</feature>
<feature type="active site" description="Proton donor" evidence="3">
    <location>
        <position position="157"/>
    </location>
</feature>
<dbReference type="PANTHER" id="PTHR14359:SF6">
    <property type="entry name" value="PHOSPHOPANTOTHENOYLCYSTEINE DECARBOXYLASE"/>
    <property type="match status" value="1"/>
</dbReference>
<dbReference type="GO" id="GO:0015937">
    <property type="term" value="P:coenzyme A biosynthetic process"/>
    <property type="evidence" value="ECO:0007669"/>
    <property type="project" value="UniProtKB-UniRule"/>
</dbReference>
<dbReference type="GO" id="GO:0010181">
    <property type="term" value="F:FMN binding"/>
    <property type="evidence" value="ECO:0007669"/>
    <property type="project" value="UniProtKB-UniRule"/>
</dbReference>
<evidence type="ECO:0000259" key="5">
    <source>
        <dbReference type="Pfam" id="PF02441"/>
    </source>
</evidence>
<dbReference type="Pfam" id="PF02441">
    <property type="entry name" value="Flavoprotein"/>
    <property type="match status" value="1"/>
</dbReference>
<evidence type="ECO:0000313" key="7">
    <source>
        <dbReference type="EMBL" id="SEA47016.1"/>
    </source>
</evidence>
<keyword evidence="8" id="KW-1185">Reference proteome</keyword>
<evidence type="ECO:0000256" key="1">
    <source>
        <dbReference type="ARBA" id="ARBA00022793"/>
    </source>
</evidence>
<sequence>MLQGKCIVLGVSGGIAVYKAVELLRLLTKAGADVHVIMTRNACEFVTSLTFQTLSGNPVHTELFNLSQEQEIDHISLADRADLFVLAPATANLVGKIAHGIADDLLTTSIMATKAPVLVVPAMNSNMFENAIYQRNQRQLVEFGYHVMEPAMGSLACGWEGKGKLPDPVDIFAVAVSVFTPKDLLGCHIMVTAGPTREQIDPVRYISNYSSGRMGFAIAAAAQQRGADVILVAGPTNLTVPVGVRCIPVFSAKEMHTAVFEHFDDVDVIVKAAAVADYKPVDSKPQKMKKSSEDLILYLEKTSDILTELGRLKKNKVLIGFAAETERLLAHAAEKLQKKNLDLIVANDITMEGAGFDVDTNIVRFLHADGKIEELEKMSKANVAQQLLNRVALLWKAKQS</sequence>
<dbReference type="GO" id="GO:0004632">
    <property type="term" value="F:phosphopantothenate--cysteine ligase activity"/>
    <property type="evidence" value="ECO:0007669"/>
    <property type="project" value="UniProtKB-UniRule"/>
</dbReference>
<keyword evidence="2 3" id="KW-0456">Lyase</keyword>
<keyword evidence="3 4" id="KW-0288">FMN</keyword>
<dbReference type="Gene3D" id="3.40.50.1950">
    <property type="entry name" value="Flavin prenyltransferase-like"/>
    <property type="match status" value="1"/>
</dbReference>
<comment type="caution">
    <text evidence="3">Lacks conserved residue(s) required for the propagation of feature annotation.</text>
</comment>
<comment type="pathway">
    <text evidence="3 4">Cofactor biosynthesis; coenzyme A biosynthesis; CoA from (R)-pantothenate: step 2/5.</text>
</comment>
<feature type="binding site" evidence="3">
    <location>
        <position position="321"/>
    </location>
    <ligand>
        <name>CTP</name>
        <dbReference type="ChEBI" id="CHEBI:37563"/>
    </ligand>
</feature>
<comment type="function">
    <text evidence="4">Catalyzes two steps in the biosynthesis of coenzyme A. In the first step cysteine is conjugated to 4'-phosphopantothenate to form 4-phosphopantothenoylcysteine, in the latter compound is decarboxylated to form 4'-phosphopantotheine.</text>
</comment>
<dbReference type="Pfam" id="PF04127">
    <property type="entry name" value="DFP"/>
    <property type="match status" value="1"/>
</dbReference>
<gene>
    <name evidence="3" type="primary">coaBC</name>
    <name evidence="7" type="ORF">SAMN05660420_02187</name>
</gene>
<keyword evidence="3" id="KW-0511">Multifunctional enzyme</keyword>
<dbReference type="SUPFAM" id="SSF52507">
    <property type="entry name" value="Homo-oligomeric flavin-containing Cys decarboxylases, HFCD"/>
    <property type="match status" value="1"/>
</dbReference>
<dbReference type="RefSeq" id="WP_092348146.1">
    <property type="nucleotide sequence ID" value="NZ_FNQN01000006.1"/>
</dbReference>
<comment type="pathway">
    <text evidence="3 4">Cofactor biosynthesis; coenzyme A biosynthesis; CoA from (R)-pantothenate: step 3/5.</text>
</comment>
<comment type="cofactor">
    <cofactor evidence="3">
        <name>FMN</name>
        <dbReference type="ChEBI" id="CHEBI:58210"/>
    </cofactor>
    <text evidence="3">Binds 1 FMN per subunit.</text>
</comment>
<dbReference type="GO" id="GO:0015941">
    <property type="term" value="P:pantothenate catabolic process"/>
    <property type="evidence" value="ECO:0007669"/>
    <property type="project" value="InterPro"/>
</dbReference>